<accession>A0A327VJ75</accession>
<keyword evidence="1" id="KW-0732">Signal</keyword>
<dbReference type="Pfam" id="PF20329">
    <property type="entry name" value="DUF6624"/>
    <property type="match status" value="1"/>
</dbReference>
<evidence type="ECO:0000313" key="2">
    <source>
        <dbReference type="EMBL" id="RAJ73904.1"/>
    </source>
</evidence>
<dbReference type="AlphaFoldDB" id="A0A327VJ75"/>
<dbReference type="OrthoDB" id="1164858at2"/>
<feature type="chain" id="PRO_5016389191" evidence="1">
    <location>
        <begin position="24"/>
        <end position="219"/>
    </location>
</feature>
<gene>
    <name evidence="2" type="ORF">CLV59_11123</name>
</gene>
<comment type="caution">
    <text evidence="2">The sequence shown here is derived from an EMBL/GenBank/DDBJ whole genome shotgun (WGS) entry which is preliminary data.</text>
</comment>
<keyword evidence="3" id="KW-1185">Reference proteome</keyword>
<dbReference type="RefSeq" id="WP_146616329.1">
    <property type="nucleotide sequence ID" value="NZ_QLMA01000011.1"/>
</dbReference>
<dbReference type="PROSITE" id="PS51257">
    <property type="entry name" value="PROKAR_LIPOPROTEIN"/>
    <property type="match status" value="1"/>
</dbReference>
<proteinExistence type="predicted"/>
<reference evidence="2 3" key="1">
    <citation type="submission" date="2018-06" db="EMBL/GenBank/DDBJ databases">
        <title>Genomic Encyclopedia of Archaeal and Bacterial Type Strains, Phase II (KMG-II): from individual species to whole genera.</title>
        <authorList>
            <person name="Goeker M."/>
        </authorList>
    </citation>
    <scope>NUCLEOTIDE SEQUENCE [LARGE SCALE GENOMIC DNA]</scope>
    <source>
        <strain evidence="2 3">DSM 29821</strain>
    </source>
</reference>
<organism evidence="2 3">
    <name type="scientific">Chitinophaga dinghuensis</name>
    <dbReference type="NCBI Taxonomy" id="1539050"/>
    <lineage>
        <taxon>Bacteria</taxon>
        <taxon>Pseudomonadati</taxon>
        <taxon>Bacteroidota</taxon>
        <taxon>Chitinophagia</taxon>
        <taxon>Chitinophagales</taxon>
        <taxon>Chitinophagaceae</taxon>
        <taxon>Chitinophaga</taxon>
    </lineage>
</organism>
<dbReference type="InterPro" id="IPR046732">
    <property type="entry name" value="DUF6624"/>
</dbReference>
<evidence type="ECO:0000313" key="3">
    <source>
        <dbReference type="Proteomes" id="UP000249819"/>
    </source>
</evidence>
<sequence length="219" mass="24843">MKRIADACLSLILLCSCAYNGHAQTRKSVTHQLTSMQAHSSGKMNQQWADSLNAIFDADQEARKKYLDIVNTNPDSTTLNAAVQELHLTDEKNQQYICQFIDQHGWVGPDEVGMKGAGTLFLVIQHAPLPIQEKYIPLLREAVKLQKARPEDLALMEDRISVKKYGYQIYGSQVRTIDGKTVLFPIKEEKDVNKRRAAVGLQPIEEYVKYFNMTYTPPK</sequence>
<name>A0A327VJ75_9BACT</name>
<protein>
    <submittedName>
        <fullName evidence="2">Uncharacterized protein</fullName>
    </submittedName>
</protein>
<dbReference type="Proteomes" id="UP000249819">
    <property type="component" value="Unassembled WGS sequence"/>
</dbReference>
<feature type="signal peptide" evidence="1">
    <location>
        <begin position="1"/>
        <end position="23"/>
    </location>
</feature>
<dbReference type="EMBL" id="QLMA01000011">
    <property type="protein sequence ID" value="RAJ73904.1"/>
    <property type="molecule type" value="Genomic_DNA"/>
</dbReference>
<evidence type="ECO:0000256" key="1">
    <source>
        <dbReference type="SAM" id="SignalP"/>
    </source>
</evidence>